<evidence type="ECO:0008006" key="3">
    <source>
        <dbReference type="Google" id="ProtNLM"/>
    </source>
</evidence>
<dbReference type="RefSeq" id="WP_170311277.1">
    <property type="nucleotide sequence ID" value="NZ_SSHJ02000001.1"/>
</dbReference>
<evidence type="ECO:0000313" key="2">
    <source>
        <dbReference type="Proteomes" id="UP001517247"/>
    </source>
</evidence>
<sequence length="56" mass="6472">MEAKHINIRKKIFTGLVALVSFWSIATAKFEREPQNCGMFISQLKKKNSPFKEEAE</sequence>
<comment type="caution">
    <text evidence="1">The sequence shown here is derived from an EMBL/GenBank/DDBJ whole genome shotgun (WGS) entry which is preliminary data.</text>
</comment>
<evidence type="ECO:0000313" key="1">
    <source>
        <dbReference type="EMBL" id="MFN0254784.1"/>
    </source>
</evidence>
<keyword evidence="2" id="KW-1185">Reference proteome</keyword>
<accession>A0ABW9J2N3</accession>
<reference evidence="1 2" key="1">
    <citation type="submission" date="2024-12" db="EMBL/GenBank/DDBJ databases">
        <authorList>
            <person name="Hu S."/>
        </authorList>
    </citation>
    <scope>NUCLEOTIDE SEQUENCE [LARGE SCALE GENOMIC DNA]</scope>
    <source>
        <strain evidence="1 2">THG-T11</strain>
    </source>
</reference>
<organism evidence="1 2">
    <name type="scientific">Pedobacter ureilyticus</name>
    <dbReference type="NCBI Taxonomy" id="1393051"/>
    <lineage>
        <taxon>Bacteria</taxon>
        <taxon>Pseudomonadati</taxon>
        <taxon>Bacteroidota</taxon>
        <taxon>Sphingobacteriia</taxon>
        <taxon>Sphingobacteriales</taxon>
        <taxon>Sphingobacteriaceae</taxon>
        <taxon>Pedobacter</taxon>
    </lineage>
</organism>
<protein>
    <recommendedName>
        <fullName evidence="3">Cyclic lactone autoinducer peptide</fullName>
    </recommendedName>
</protein>
<proteinExistence type="predicted"/>
<dbReference type="EMBL" id="SSHJ02000001">
    <property type="protein sequence ID" value="MFN0254784.1"/>
    <property type="molecule type" value="Genomic_DNA"/>
</dbReference>
<name>A0ABW9J2N3_9SPHI</name>
<dbReference type="Proteomes" id="UP001517247">
    <property type="component" value="Unassembled WGS sequence"/>
</dbReference>
<gene>
    <name evidence="1" type="ORF">E6A44_004325</name>
</gene>